<dbReference type="AlphaFoldDB" id="A0A417Z3B7"/>
<feature type="transmembrane region" description="Helical" evidence="1">
    <location>
        <begin position="510"/>
        <end position="529"/>
    </location>
</feature>
<evidence type="ECO:0000313" key="4">
    <source>
        <dbReference type="Proteomes" id="UP000285376"/>
    </source>
</evidence>
<feature type="transmembrane region" description="Helical" evidence="1">
    <location>
        <begin position="440"/>
        <end position="457"/>
    </location>
</feature>
<feature type="transmembrane region" description="Helical" evidence="1">
    <location>
        <begin position="622"/>
        <end position="640"/>
    </location>
</feature>
<keyword evidence="1" id="KW-0472">Membrane</keyword>
<feature type="transmembrane region" description="Helical" evidence="1">
    <location>
        <begin position="681"/>
        <end position="701"/>
    </location>
</feature>
<comment type="caution">
    <text evidence="3">The sequence shown here is derived from an EMBL/GenBank/DDBJ whole genome shotgun (WGS) entry which is preliminary data.</text>
</comment>
<name>A0A417Z3B7_9MICO</name>
<feature type="transmembrane region" description="Helical" evidence="1">
    <location>
        <begin position="652"/>
        <end position="675"/>
    </location>
</feature>
<dbReference type="EMBL" id="QWLM01000011">
    <property type="protein sequence ID" value="RHW45164.1"/>
    <property type="molecule type" value="Genomic_DNA"/>
</dbReference>
<feature type="transmembrane region" description="Helical" evidence="1">
    <location>
        <begin position="477"/>
        <end position="498"/>
    </location>
</feature>
<keyword evidence="1" id="KW-1133">Transmembrane helix</keyword>
<feature type="signal peptide" evidence="2">
    <location>
        <begin position="1"/>
        <end position="20"/>
    </location>
</feature>
<protein>
    <submittedName>
        <fullName evidence="3">Uncharacterized protein</fullName>
    </submittedName>
</protein>
<feature type="transmembrane region" description="Helical" evidence="1">
    <location>
        <begin position="408"/>
        <end position="428"/>
    </location>
</feature>
<keyword evidence="1" id="KW-0812">Transmembrane</keyword>
<feature type="chain" id="PRO_5039662394" evidence="2">
    <location>
        <begin position="21"/>
        <end position="722"/>
    </location>
</feature>
<gene>
    <name evidence="3" type="ORF">D1832_09930</name>
</gene>
<sequence>MFRRWLVSVLAAALAFAAAAFGISMIKGDRPPTHRVQPGNLVVIGMPGLTWSDINEETTPTLAQMAGHGAIGNQLVRAISAHTCSDAAWVTLGAGARTPMGYGPPMASSSGTNSFCPEPVTGVHNPTTQTYTFHQWDTWSKAAFRRNIPSRMGLVASTLEDDQQCVAAVGERATLAAANRDGFVSHYSPTLTKDALSACPVTFVSLESRNDAELRYVIDNAPIDTTFLVTGLTDDERPESPRAIILDGPNIGGGMLRSRSTRQPGLVTTTDISAFILERVPNPPTLGEGRPLSVERTSTPATIRSVHNMQTLLRTEHNLIAPFFTWVFCIALALALVGVGLFVRARRLSGGHLTPPSRKDAEAESPQVTRARRLNRWWWSVAAALLASVPVATFLANLYAWYLHEHALVRYGLSVLVVLVPTAIVAFLGPWRRWTPGPAVFLAGFTAVTLAMDVVQGSRLQLVSMLGLQPVYGGRHFGMGNVGYALFMTSALFVAAMLAGRYRAMKRPRLALLTVLAIGVPAILVNGVPQWGNEGGGSAAFVPALVYLAMRARGWRITFTRLIAAAFAGVVFVLGVAWLDYLRGETERTHLGDVFAGLIGDGQINPVKRILYTNWNMLNQHWFHWLVPLGLLVAVVVTAFPTGPGRFLQPLFVRVPMLRHGLIAIIIMLGFGFIANDSGTSIPPAGALVVIPLLVLTAARLTSSATYEAPRVPAAGRLPSKK</sequence>
<evidence type="ECO:0000256" key="2">
    <source>
        <dbReference type="SAM" id="SignalP"/>
    </source>
</evidence>
<proteinExistence type="predicted"/>
<organism evidence="3 4">
    <name type="scientific">Dermacoccus abyssi</name>
    <dbReference type="NCBI Taxonomy" id="322596"/>
    <lineage>
        <taxon>Bacteria</taxon>
        <taxon>Bacillati</taxon>
        <taxon>Actinomycetota</taxon>
        <taxon>Actinomycetes</taxon>
        <taxon>Micrococcales</taxon>
        <taxon>Dermacoccaceae</taxon>
        <taxon>Dermacoccus</taxon>
    </lineage>
</organism>
<evidence type="ECO:0000256" key="1">
    <source>
        <dbReference type="SAM" id="Phobius"/>
    </source>
</evidence>
<feature type="transmembrane region" description="Helical" evidence="1">
    <location>
        <begin position="562"/>
        <end position="579"/>
    </location>
</feature>
<reference evidence="3 4" key="1">
    <citation type="submission" date="2018-08" db="EMBL/GenBank/DDBJ databases">
        <title>Whole genome sequence analysis of Dermacoccus abyssi bacteria isolated from Deep Mariana trench Micromonospora spp reveals genes involved in the environmental adaptation and production of secondary metabolites.</title>
        <authorList>
            <person name="Abdel-Mageed W.M."/>
            <person name="Lehri B."/>
            <person name="Nouioui I."/>
            <person name="Goodfellow I."/>
            <person name="Jaspars M."/>
            <person name="Karlyshev A."/>
        </authorList>
    </citation>
    <scope>NUCLEOTIDE SEQUENCE [LARGE SCALE GENOMIC DNA]</scope>
    <source>
        <strain evidence="3 4">MT1.1</strain>
    </source>
</reference>
<keyword evidence="2" id="KW-0732">Signal</keyword>
<feature type="transmembrane region" description="Helical" evidence="1">
    <location>
        <begin position="323"/>
        <end position="343"/>
    </location>
</feature>
<accession>A0A417Z3B7</accession>
<dbReference type="Proteomes" id="UP000285376">
    <property type="component" value="Unassembled WGS sequence"/>
</dbReference>
<evidence type="ECO:0000313" key="3">
    <source>
        <dbReference type="EMBL" id="RHW45164.1"/>
    </source>
</evidence>
<feature type="transmembrane region" description="Helical" evidence="1">
    <location>
        <begin position="377"/>
        <end position="402"/>
    </location>
</feature>
<dbReference type="RefSeq" id="WP_118913726.1">
    <property type="nucleotide sequence ID" value="NZ_CBCRVH010000011.1"/>
</dbReference>